<keyword evidence="2" id="KW-0472">Membrane</keyword>
<evidence type="ECO:0000256" key="1">
    <source>
        <dbReference type="SAM" id="MobiDB-lite"/>
    </source>
</evidence>
<dbReference type="OrthoDB" id="2504162at2759"/>
<dbReference type="AlphaFoldDB" id="A0A316Z9W7"/>
<name>A0A316Z9W7_9BASI</name>
<evidence type="ECO:0000313" key="3">
    <source>
        <dbReference type="EMBL" id="PWN98086.1"/>
    </source>
</evidence>
<keyword evidence="4" id="KW-1185">Reference proteome</keyword>
<keyword evidence="2" id="KW-0812">Transmembrane</keyword>
<dbReference type="GeneID" id="37266810"/>
<evidence type="ECO:0000313" key="4">
    <source>
        <dbReference type="Proteomes" id="UP000245946"/>
    </source>
</evidence>
<dbReference type="STRING" id="58919.A0A316Z9W7"/>
<evidence type="ECO:0000256" key="2">
    <source>
        <dbReference type="SAM" id="Phobius"/>
    </source>
</evidence>
<sequence length="529" mass="55652">MAVAAAAAAAVRTLSPPVSPSATRRAIFSWSDLSARRPLPLRFILLPSRRPSHALCPCLVVSIAGYDILRILDPEHREPFVSLGALFLAAGITPAEGLLRFELRRDRLDYDLSLAGLEPFDEIWAPLAVARRVATELDVLEPLSNLLSWSTRHIWSLDEGDAGLVHNWRVPAAFLDPGSYSTGSLLRTSIPVVEPLPRGQQVRTLVSAAQRAEVRGAAAVPSSSAGPSAAKQFPATALPDGEARNAQTLLRWSVRYHEALIGALDVGAARRGAESPSQKRVLPPWDSSELENGFDKAPCAPSEVPALLGVLCHLAFGTSPSLHGGLTLCNGTLSISSRELARVSASDESLRGSDGSGAASPLDAPAERAAARVVQAKLHLALAHLLAVLSAHKRVAGTNAVSASPPSSANGAASAPAAQSPVAKVRGEDNFTPLPRRRRSSSSDDLGGTDARLARLEASVARTETAMRHVMTLLEEQAKQSARNGALGLDTDAALDPAKQGDLNANVVSSEALAVLFIALIAAILWTRA</sequence>
<feature type="region of interest" description="Disordered" evidence="1">
    <location>
        <begin position="399"/>
        <end position="449"/>
    </location>
</feature>
<protein>
    <submittedName>
        <fullName evidence="3">Uncharacterized protein</fullName>
    </submittedName>
</protein>
<organism evidence="3 4">
    <name type="scientific">Tilletiopsis washingtonensis</name>
    <dbReference type="NCBI Taxonomy" id="58919"/>
    <lineage>
        <taxon>Eukaryota</taxon>
        <taxon>Fungi</taxon>
        <taxon>Dikarya</taxon>
        <taxon>Basidiomycota</taxon>
        <taxon>Ustilaginomycotina</taxon>
        <taxon>Exobasidiomycetes</taxon>
        <taxon>Entylomatales</taxon>
        <taxon>Entylomatales incertae sedis</taxon>
        <taxon>Tilletiopsis</taxon>
    </lineage>
</organism>
<accession>A0A316Z9W7</accession>
<feature type="transmembrane region" description="Helical" evidence="2">
    <location>
        <begin position="507"/>
        <end position="526"/>
    </location>
</feature>
<proteinExistence type="predicted"/>
<feature type="compositionally biased region" description="Low complexity" evidence="1">
    <location>
        <begin position="399"/>
        <end position="423"/>
    </location>
</feature>
<dbReference type="RefSeq" id="XP_025598365.1">
    <property type="nucleotide sequence ID" value="XM_025739264.1"/>
</dbReference>
<dbReference type="EMBL" id="KZ819292">
    <property type="protein sequence ID" value="PWN98086.1"/>
    <property type="molecule type" value="Genomic_DNA"/>
</dbReference>
<dbReference type="Proteomes" id="UP000245946">
    <property type="component" value="Unassembled WGS sequence"/>
</dbReference>
<reference evidence="3 4" key="1">
    <citation type="journal article" date="2018" name="Mol. Biol. Evol.">
        <title>Broad Genomic Sampling Reveals a Smut Pathogenic Ancestry of the Fungal Clade Ustilaginomycotina.</title>
        <authorList>
            <person name="Kijpornyongpan T."/>
            <person name="Mondo S.J."/>
            <person name="Barry K."/>
            <person name="Sandor L."/>
            <person name="Lee J."/>
            <person name="Lipzen A."/>
            <person name="Pangilinan J."/>
            <person name="LaButti K."/>
            <person name="Hainaut M."/>
            <person name="Henrissat B."/>
            <person name="Grigoriev I.V."/>
            <person name="Spatafora J.W."/>
            <person name="Aime M.C."/>
        </authorList>
    </citation>
    <scope>NUCLEOTIDE SEQUENCE [LARGE SCALE GENOMIC DNA]</scope>
    <source>
        <strain evidence="3 4">MCA 4186</strain>
    </source>
</reference>
<keyword evidence="2" id="KW-1133">Transmembrane helix</keyword>
<gene>
    <name evidence="3" type="ORF">FA09DRAFT_16548</name>
</gene>